<dbReference type="InterPro" id="IPR009006">
    <property type="entry name" value="Ala_racemase/Decarboxylase_C"/>
</dbReference>
<sequence length="447" mass="50143">MTSMKTSIPVSESVSSVDMEIGSSWTDSNTSISSTNSYEAMVKVIQTKPRFHSIKDAIHNKILNLRAEGRVDERSFYICDIGEIRRQLNLWKSELPFIKPYYAVKCNPNEEFIKNMISIEPEMGFDCASLAEIETILRINGFINRDNLIYANPIKPISQLRYANNNDVNLTTIDSIEEVEKIANFTDGKMKVLIRIQTDDSSATCPLSVKFGANLQYSEKIVEKCIQLGVQIRGVAFHVGSGFKDSNTLVKAVDDSYKLIEIIEKNQGNKCDIIDVGGGFSKESFKESAKILRQEMEFKFGKSISNGEIKVISELGRFLSASCFTLVSNVIGTREEIGGGKTRVYLNDGLYGNLNCILYDHQEVEPIVITSNGEYVYQESKSNDKKLYSIWGPTCDGLDCISKRVELNYDIKCGDFIGFENCGAYTNAAATKFNGFTNEFDYEFIES</sequence>
<feature type="modified residue" description="N6-(pyridoxal phosphate)lysine" evidence="10">
    <location>
        <position position="105"/>
    </location>
</feature>
<comment type="subunit">
    <text evidence="8">Homodimer. Only the dimer is catalytically active, as the active sites are constructed of residues from both monomers.</text>
</comment>
<comment type="pathway">
    <text evidence="6">Amine and polyamine biosynthesis; putrescine biosynthesis via L-ornithine pathway; putrescine from L-ornithine: step 1/1.</text>
</comment>
<evidence type="ECO:0000256" key="3">
    <source>
        <dbReference type="ARBA" id="ARBA00022793"/>
    </source>
</evidence>
<dbReference type="PRINTS" id="PR01182">
    <property type="entry name" value="ORNDCRBXLASE"/>
</dbReference>
<keyword evidence="3" id="KW-0210">Decarboxylase</keyword>
<dbReference type="InterPro" id="IPR000183">
    <property type="entry name" value="Orn/DAP/Arg_de-COase"/>
</dbReference>
<evidence type="ECO:0000256" key="10">
    <source>
        <dbReference type="PIRSR" id="PIRSR600183-50"/>
    </source>
</evidence>
<dbReference type="PANTHER" id="PTHR11482">
    <property type="entry name" value="ARGININE/DIAMINOPIMELATE/ORNITHINE DECARBOXYLASE"/>
    <property type="match status" value="1"/>
</dbReference>
<evidence type="ECO:0000256" key="8">
    <source>
        <dbReference type="ARBA" id="ARBA00046672"/>
    </source>
</evidence>
<proteinExistence type="inferred from homology"/>
<dbReference type="InterPro" id="IPR022644">
    <property type="entry name" value="De-COase2_N"/>
</dbReference>
<evidence type="ECO:0000313" key="14">
    <source>
        <dbReference type="EMBL" id="GMM47695.1"/>
    </source>
</evidence>
<dbReference type="EC" id="4.1.1.17" evidence="7"/>
<dbReference type="GO" id="GO:0033387">
    <property type="term" value="P:putrescine biosynthetic process from arginine, via ornithine"/>
    <property type="evidence" value="ECO:0007669"/>
    <property type="project" value="TreeGrafter"/>
</dbReference>
<dbReference type="FunFam" id="3.20.20.10:FF:000008">
    <property type="entry name" value="Ornithine decarboxylase"/>
    <property type="match status" value="1"/>
</dbReference>
<dbReference type="EMBL" id="BTGB01000009">
    <property type="protein sequence ID" value="GMM47695.1"/>
    <property type="molecule type" value="Genomic_DNA"/>
</dbReference>
<evidence type="ECO:0000256" key="9">
    <source>
        <dbReference type="ARBA" id="ARBA00049127"/>
    </source>
</evidence>
<accession>A0AAV5R830</accession>
<evidence type="ECO:0000256" key="2">
    <source>
        <dbReference type="ARBA" id="ARBA00008872"/>
    </source>
</evidence>
<dbReference type="CDD" id="cd00622">
    <property type="entry name" value="PLPDE_III_ODC"/>
    <property type="match status" value="1"/>
</dbReference>
<feature type="domain" description="Orn/DAP/Arg decarboxylase 2 N-terminal" evidence="13">
    <location>
        <begin position="82"/>
        <end position="321"/>
    </location>
</feature>
<evidence type="ECO:0000256" key="5">
    <source>
        <dbReference type="ARBA" id="ARBA00023239"/>
    </source>
</evidence>
<keyword evidence="5" id="KW-0456">Lyase</keyword>
<dbReference type="GO" id="GO:0005737">
    <property type="term" value="C:cytoplasm"/>
    <property type="evidence" value="ECO:0007669"/>
    <property type="project" value="TreeGrafter"/>
</dbReference>
<comment type="caution">
    <text evidence="14">The sequence shown here is derived from an EMBL/GenBank/DDBJ whole genome shotgun (WGS) entry which is preliminary data.</text>
</comment>
<keyword evidence="4 10" id="KW-0663">Pyridoxal phosphate</keyword>
<dbReference type="Gene3D" id="2.40.37.10">
    <property type="entry name" value="Lyase, Ornithine Decarboxylase, Chain A, domain 1"/>
    <property type="match status" value="1"/>
</dbReference>
<reference evidence="14 15" key="1">
    <citation type="journal article" date="2023" name="Elife">
        <title>Identification of key yeast species and microbe-microbe interactions impacting larval growth of Drosophila in the wild.</title>
        <authorList>
            <person name="Mure A."/>
            <person name="Sugiura Y."/>
            <person name="Maeda R."/>
            <person name="Honda K."/>
            <person name="Sakurai N."/>
            <person name="Takahashi Y."/>
            <person name="Watada M."/>
            <person name="Katoh T."/>
            <person name="Gotoh A."/>
            <person name="Gotoh Y."/>
            <person name="Taniguchi I."/>
            <person name="Nakamura K."/>
            <person name="Hayashi T."/>
            <person name="Katayama T."/>
            <person name="Uemura T."/>
            <person name="Hattori Y."/>
        </authorList>
    </citation>
    <scope>NUCLEOTIDE SEQUENCE [LARGE SCALE GENOMIC DNA]</scope>
    <source>
        <strain evidence="14 15">PK-24</strain>
    </source>
</reference>
<dbReference type="PRINTS" id="PR01179">
    <property type="entry name" value="ODADCRBXLASE"/>
</dbReference>
<evidence type="ECO:0000256" key="11">
    <source>
        <dbReference type="RuleBase" id="RU003737"/>
    </source>
</evidence>
<comment type="catalytic activity">
    <reaction evidence="9">
        <text>L-ornithine + H(+) = putrescine + CO2</text>
        <dbReference type="Rhea" id="RHEA:22964"/>
        <dbReference type="ChEBI" id="CHEBI:15378"/>
        <dbReference type="ChEBI" id="CHEBI:16526"/>
        <dbReference type="ChEBI" id="CHEBI:46911"/>
        <dbReference type="ChEBI" id="CHEBI:326268"/>
        <dbReference type="EC" id="4.1.1.17"/>
    </reaction>
</comment>
<dbReference type="InterPro" id="IPR022653">
    <property type="entry name" value="De-COase2_pyr-phos_BS"/>
</dbReference>
<dbReference type="SUPFAM" id="SSF51419">
    <property type="entry name" value="PLP-binding barrel"/>
    <property type="match status" value="1"/>
</dbReference>
<evidence type="ECO:0000256" key="1">
    <source>
        <dbReference type="ARBA" id="ARBA00001933"/>
    </source>
</evidence>
<dbReference type="Pfam" id="PF00278">
    <property type="entry name" value="Orn_DAP_Arg_deC"/>
    <property type="match status" value="1"/>
</dbReference>
<dbReference type="InterPro" id="IPR002433">
    <property type="entry name" value="Orn_de-COase"/>
</dbReference>
<protein>
    <recommendedName>
        <fullName evidence="7">ornithine decarboxylase</fullName>
        <ecNumber evidence="7">4.1.1.17</ecNumber>
    </recommendedName>
</protein>
<evidence type="ECO:0000256" key="7">
    <source>
        <dbReference type="ARBA" id="ARBA00034138"/>
    </source>
</evidence>
<dbReference type="PROSITE" id="PS00878">
    <property type="entry name" value="ODR_DC_2_1"/>
    <property type="match status" value="1"/>
</dbReference>
<dbReference type="Gene3D" id="3.20.20.10">
    <property type="entry name" value="Alanine racemase"/>
    <property type="match status" value="1"/>
</dbReference>
<gene>
    <name evidence="14" type="ORF">DAPK24_042930</name>
</gene>
<organism evidence="14 15">
    <name type="scientific">Pichia kluyveri</name>
    <name type="common">Yeast</name>
    <dbReference type="NCBI Taxonomy" id="36015"/>
    <lineage>
        <taxon>Eukaryota</taxon>
        <taxon>Fungi</taxon>
        <taxon>Dikarya</taxon>
        <taxon>Ascomycota</taxon>
        <taxon>Saccharomycotina</taxon>
        <taxon>Pichiomycetes</taxon>
        <taxon>Pichiales</taxon>
        <taxon>Pichiaceae</taxon>
        <taxon>Pichia</taxon>
    </lineage>
</organism>
<dbReference type="GO" id="GO:0004586">
    <property type="term" value="F:ornithine decarboxylase activity"/>
    <property type="evidence" value="ECO:0007669"/>
    <property type="project" value="UniProtKB-EC"/>
</dbReference>
<comment type="similarity">
    <text evidence="2 11">Belongs to the Orn/Lys/Arg decarboxylase class-II family.</text>
</comment>
<dbReference type="SUPFAM" id="SSF50621">
    <property type="entry name" value="Alanine racemase C-terminal domain-like"/>
    <property type="match status" value="1"/>
</dbReference>
<dbReference type="Pfam" id="PF02784">
    <property type="entry name" value="Orn_Arg_deC_N"/>
    <property type="match status" value="1"/>
</dbReference>
<name>A0AAV5R830_PICKL</name>
<dbReference type="AlphaFoldDB" id="A0AAV5R830"/>
<dbReference type="Proteomes" id="UP001378960">
    <property type="component" value="Unassembled WGS sequence"/>
</dbReference>
<evidence type="ECO:0000256" key="6">
    <source>
        <dbReference type="ARBA" id="ARBA00034115"/>
    </source>
</evidence>
<dbReference type="PANTHER" id="PTHR11482:SF6">
    <property type="entry name" value="ORNITHINE DECARBOXYLASE 1-RELATED"/>
    <property type="match status" value="1"/>
</dbReference>
<dbReference type="InterPro" id="IPR029066">
    <property type="entry name" value="PLP-binding_barrel"/>
</dbReference>
<evidence type="ECO:0000259" key="12">
    <source>
        <dbReference type="Pfam" id="PF00278"/>
    </source>
</evidence>
<keyword evidence="15" id="KW-1185">Reference proteome</keyword>
<evidence type="ECO:0000259" key="13">
    <source>
        <dbReference type="Pfam" id="PF02784"/>
    </source>
</evidence>
<comment type="cofactor">
    <cofactor evidence="1 10">
        <name>pyridoxal 5'-phosphate</name>
        <dbReference type="ChEBI" id="CHEBI:597326"/>
    </cofactor>
</comment>
<dbReference type="InterPro" id="IPR022643">
    <property type="entry name" value="De-COase2_C"/>
</dbReference>
<feature type="domain" description="Orn/DAP/Arg decarboxylase 2 C-terminal" evidence="12">
    <location>
        <begin position="76"/>
        <end position="423"/>
    </location>
</feature>
<evidence type="ECO:0000256" key="4">
    <source>
        <dbReference type="ARBA" id="ARBA00022898"/>
    </source>
</evidence>
<feature type="active site" description="Proton donor" evidence="10">
    <location>
        <position position="395"/>
    </location>
</feature>
<evidence type="ECO:0000313" key="15">
    <source>
        <dbReference type="Proteomes" id="UP001378960"/>
    </source>
</evidence>